<protein>
    <recommendedName>
        <fullName evidence="6">Terpene synthase</fullName>
        <ecNumber evidence="6">4.2.3.-</ecNumber>
    </recommendedName>
</protein>
<keyword evidence="3 6" id="KW-0479">Metal-binding</keyword>
<dbReference type="GO" id="GO:0008299">
    <property type="term" value="P:isoprenoid biosynthetic process"/>
    <property type="evidence" value="ECO:0007669"/>
    <property type="project" value="UniProtKB-ARBA"/>
</dbReference>
<dbReference type="SUPFAM" id="SSF48576">
    <property type="entry name" value="Terpenoid synthases"/>
    <property type="match status" value="1"/>
</dbReference>
<evidence type="ECO:0000256" key="5">
    <source>
        <dbReference type="ARBA" id="ARBA00023239"/>
    </source>
</evidence>
<dbReference type="Pfam" id="PF19086">
    <property type="entry name" value="Terpene_syn_C_2"/>
    <property type="match status" value="1"/>
</dbReference>
<proteinExistence type="inferred from homology"/>
<dbReference type="PANTHER" id="PTHR35201:SF4">
    <property type="entry name" value="BETA-PINACENE SYNTHASE-RELATED"/>
    <property type="match status" value="1"/>
</dbReference>
<evidence type="ECO:0000256" key="4">
    <source>
        <dbReference type="ARBA" id="ARBA00022842"/>
    </source>
</evidence>
<evidence type="ECO:0000256" key="3">
    <source>
        <dbReference type="ARBA" id="ARBA00022723"/>
    </source>
</evidence>
<keyword evidence="5 6" id="KW-0456">Lyase</keyword>
<dbReference type="Proteomes" id="UP000053477">
    <property type="component" value="Unassembled WGS sequence"/>
</dbReference>
<dbReference type="InParanoid" id="A0A0H2RUB1"/>
<organism evidence="7 8">
    <name type="scientific">Schizopora paradoxa</name>
    <dbReference type="NCBI Taxonomy" id="27342"/>
    <lineage>
        <taxon>Eukaryota</taxon>
        <taxon>Fungi</taxon>
        <taxon>Dikarya</taxon>
        <taxon>Basidiomycota</taxon>
        <taxon>Agaricomycotina</taxon>
        <taxon>Agaricomycetes</taxon>
        <taxon>Hymenochaetales</taxon>
        <taxon>Schizoporaceae</taxon>
        <taxon>Schizopora</taxon>
    </lineage>
</organism>
<keyword evidence="8" id="KW-1185">Reference proteome</keyword>
<comment type="similarity">
    <text evidence="2 6">Belongs to the terpene synthase family.</text>
</comment>
<dbReference type="EMBL" id="KQ085966">
    <property type="protein sequence ID" value="KLO13038.1"/>
    <property type="molecule type" value="Genomic_DNA"/>
</dbReference>
<dbReference type="GO" id="GO:0010333">
    <property type="term" value="F:terpene synthase activity"/>
    <property type="evidence" value="ECO:0007669"/>
    <property type="project" value="InterPro"/>
</dbReference>
<sequence>MSTTRSLVLPDLITTCPFKASIHPEYKRARSESTAWVRSFGALTGRKGSLFHLNNLELLVSLAHPTSGYEELRICCDWNAVFFVYDELSDILQGEDARKLGDSFLKALGGEYTDGSAVSDMTRDLRGRMSGKATLNCQMRFSERCSNYINAVSKEAELREDADVLDTESYIKLRRQNSGVEPSYALIEYVHGLDLPDEVFKNPVFTRLYWLGVDLVCLANDLYSFSVERAKGLDGNNFLSVVMRERGLNMQEAADLTGEEIMRRVNDFVGGQKDLPSFGEAVDKEVQEYMLSIGQWHIANVVWSLETPRYFGAEREEVKRTLIVNVKDQGEGIDDNII</sequence>
<dbReference type="InterPro" id="IPR008949">
    <property type="entry name" value="Isoprenoid_synthase_dom_sf"/>
</dbReference>
<dbReference type="InterPro" id="IPR034686">
    <property type="entry name" value="Terpene_cyclase-like_2"/>
</dbReference>
<gene>
    <name evidence="7" type="ORF">SCHPADRAFT_385230</name>
</gene>
<accession>A0A0H2RUB1</accession>
<dbReference type="EC" id="4.2.3.-" evidence="6"/>
<keyword evidence="4 6" id="KW-0460">Magnesium</keyword>
<name>A0A0H2RUB1_9AGAM</name>
<evidence type="ECO:0000256" key="6">
    <source>
        <dbReference type="RuleBase" id="RU366034"/>
    </source>
</evidence>
<dbReference type="SFLD" id="SFLDG01020">
    <property type="entry name" value="Terpene_Cyclase_Like_2"/>
    <property type="match status" value="1"/>
</dbReference>
<dbReference type="AlphaFoldDB" id="A0A0H2RUB1"/>
<evidence type="ECO:0000256" key="1">
    <source>
        <dbReference type="ARBA" id="ARBA00001946"/>
    </source>
</evidence>
<dbReference type="PANTHER" id="PTHR35201">
    <property type="entry name" value="TERPENE SYNTHASE"/>
    <property type="match status" value="1"/>
</dbReference>
<dbReference type="SFLD" id="SFLDS00005">
    <property type="entry name" value="Isoprenoid_Synthase_Type_I"/>
    <property type="match status" value="1"/>
</dbReference>
<evidence type="ECO:0000313" key="7">
    <source>
        <dbReference type="EMBL" id="KLO13038.1"/>
    </source>
</evidence>
<dbReference type="GO" id="GO:0046872">
    <property type="term" value="F:metal ion binding"/>
    <property type="evidence" value="ECO:0007669"/>
    <property type="project" value="UniProtKB-KW"/>
</dbReference>
<evidence type="ECO:0000313" key="8">
    <source>
        <dbReference type="Proteomes" id="UP000053477"/>
    </source>
</evidence>
<reference evidence="7 8" key="1">
    <citation type="submission" date="2015-04" db="EMBL/GenBank/DDBJ databases">
        <title>Complete genome sequence of Schizopora paradoxa KUC8140, a cosmopolitan wood degrader in East Asia.</title>
        <authorList>
            <consortium name="DOE Joint Genome Institute"/>
            <person name="Min B."/>
            <person name="Park H."/>
            <person name="Jang Y."/>
            <person name="Kim J.-J."/>
            <person name="Kim K.H."/>
            <person name="Pangilinan J."/>
            <person name="Lipzen A."/>
            <person name="Riley R."/>
            <person name="Grigoriev I.V."/>
            <person name="Spatafora J.W."/>
            <person name="Choi I.-G."/>
        </authorList>
    </citation>
    <scope>NUCLEOTIDE SEQUENCE [LARGE SCALE GENOMIC DNA]</scope>
    <source>
        <strain evidence="7 8">KUC8140</strain>
    </source>
</reference>
<dbReference type="OrthoDB" id="2861623at2759"/>
<dbReference type="Gene3D" id="1.10.600.10">
    <property type="entry name" value="Farnesyl Diphosphate Synthase"/>
    <property type="match status" value="1"/>
</dbReference>
<comment type="cofactor">
    <cofactor evidence="1 6">
        <name>Mg(2+)</name>
        <dbReference type="ChEBI" id="CHEBI:18420"/>
    </cofactor>
</comment>
<evidence type="ECO:0000256" key="2">
    <source>
        <dbReference type="ARBA" id="ARBA00006333"/>
    </source>
</evidence>